<keyword evidence="4 5" id="KW-0472">Membrane</keyword>
<evidence type="ECO:0000256" key="5">
    <source>
        <dbReference type="SAM" id="Phobius"/>
    </source>
</evidence>
<dbReference type="GO" id="GO:0016020">
    <property type="term" value="C:membrane"/>
    <property type="evidence" value="ECO:0007669"/>
    <property type="project" value="UniProtKB-SubCell"/>
</dbReference>
<keyword evidence="2 5" id="KW-0812">Transmembrane</keyword>
<dbReference type="Pfam" id="PF14378">
    <property type="entry name" value="PAP2_3"/>
    <property type="match status" value="1"/>
</dbReference>
<sequence length="239" mass="25134">MEQRPWVRDFAPVAATFALCPLVALAGADDRAAALRSAGALADAEASLGAFFEPAAYTWTAAHPWLLTTAGVAYIVLHVPVLLGVLAWVYLARPASFPRLRTAFLAAQTLTVSGWLLLPTAPPRMLERLGFGDTLSELWGPGTAEQAEWLQSPYAAMPSGHVVFGLLAGGAVAVLARPLALRLAGAAYPVLVVALTIVTANHFWLDAAGAVAVVAVSCSVALLVHRSRAVRRVVSPARR</sequence>
<comment type="subcellular location">
    <subcellularLocation>
        <location evidence="1">Membrane</location>
        <topology evidence="1">Multi-pass membrane protein</topology>
    </subcellularLocation>
</comment>
<feature type="transmembrane region" description="Helical" evidence="5">
    <location>
        <begin position="103"/>
        <end position="121"/>
    </location>
</feature>
<dbReference type="InterPro" id="IPR026841">
    <property type="entry name" value="Aur1/Ipt1"/>
</dbReference>
<gene>
    <name evidence="8" type="ORF">AVDCRST_MAG30-3141</name>
</gene>
<organism evidence="8">
    <name type="scientific">uncultured Solirubrobacteraceae bacterium</name>
    <dbReference type="NCBI Taxonomy" id="1162706"/>
    <lineage>
        <taxon>Bacteria</taxon>
        <taxon>Bacillati</taxon>
        <taxon>Actinomycetota</taxon>
        <taxon>Thermoleophilia</taxon>
        <taxon>Solirubrobacterales</taxon>
        <taxon>Solirubrobacteraceae</taxon>
        <taxon>environmental samples</taxon>
    </lineage>
</organism>
<dbReference type="AlphaFoldDB" id="A0A6J4TI82"/>
<keyword evidence="3 5" id="KW-1133">Transmembrane helix</keyword>
<feature type="domain" description="Inositolphosphotransferase Aur1/Ipt1" evidence="7">
    <location>
        <begin position="40"/>
        <end position="218"/>
    </location>
</feature>
<dbReference type="PANTHER" id="PTHR31310">
    <property type="match status" value="1"/>
</dbReference>
<evidence type="ECO:0000256" key="4">
    <source>
        <dbReference type="ARBA" id="ARBA00023136"/>
    </source>
</evidence>
<protein>
    <recommendedName>
        <fullName evidence="7">Inositolphosphotransferase Aur1/Ipt1 domain-containing protein</fullName>
    </recommendedName>
</protein>
<evidence type="ECO:0000256" key="6">
    <source>
        <dbReference type="SAM" id="SignalP"/>
    </source>
</evidence>
<evidence type="ECO:0000256" key="2">
    <source>
        <dbReference type="ARBA" id="ARBA00022692"/>
    </source>
</evidence>
<reference evidence="8" key="1">
    <citation type="submission" date="2020-02" db="EMBL/GenBank/DDBJ databases">
        <authorList>
            <person name="Meier V. D."/>
        </authorList>
    </citation>
    <scope>NUCLEOTIDE SEQUENCE</scope>
    <source>
        <strain evidence="8">AVDCRST_MAG30</strain>
    </source>
</reference>
<proteinExistence type="predicted"/>
<evidence type="ECO:0000256" key="3">
    <source>
        <dbReference type="ARBA" id="ARBA00022989"/>
    </source>
</evidence>
<evidence type="ECO:0000256" key="1">
    <source>
        <dbReference type="ARBA" id="ARBA00004141"/>
    </source>
</evidence>
<evidence type="ECO:0000259" key="7">
    <source>
        <dbReference type="Pfam" id="PF14378"/>
    </source>
</evidence>
<dbReference type="InterPro" id="IPR052185">
    <property type="entry name" value="IPC_Synthase-Related"/>
</dbReference>
<dbReference type="EMBL" id="CADCVS010000405">
    <property type="protein sequence ID" value="CAA9522662.1"/>
    <property type="molecule type" value="Genomic_DNA"/>
</dbReference>
<feature type="chain" id="PRO_5039431407" description="Inositolphosphotransferase Aur1/Ipt1 domain-containing protein" evidence="6">
    <location>
        <begin position="27"/>
        <end position="239"/>
    </location>
</feature>
<name>A0A6J4TI82_9ACTN</name>
<feature type="transmembrane region" description="Helical" evidence="5">
    <location>
        <begin position="66"/>
        <end position="91"/>
    </location>
</feature>
<accession>A0A6J4TI82</accession>
<feature type="transmembrane region" description="Helical" evidence="5">
    <location>
        <begin position="183"/>
        <end position="201"/>
    </location>
</feature>
<evidence type="ECO:0000313" key="8">
    <source>
        <dbReference type="EMBL" id="CAA9522662.1"/>
    </source>
</evidence>
<keyword evidence="6" id="KW-0732">Signal</keyword>
<feature type="transmembrane region" description="Helical" evidence="5">
    <location>
        <begin position="207"/>
        <end position="224"/>
    </location>
</feature>
<feature type="signal peptide" evidence="6">
    <location>
        <begin position="1"/>
        <end position="26"/>
    </location>
</feature>
<dbReference type="PANTHER" id="PTHR31310:SF7">
    <property type="entry name" value="PA-PHOSPHATASE RELATED-FAMILY PROTEIN DDB_G0268928"/>
    <property type="match status" value="1"/>
</dbReference>
<feature type="transmembrane region" description="Helical" evidence="5">
    <location>
        <begin position="155"/>
        <end position="176"/>
    </location>
</feature>